<evidence type="ECO:0000256" key="13">
    <source>
        <dbReference type="ARBA" id="ARBA00023027"/>
    </source>
</evidence>
<evidence type="ECO:0000256" key="12">
    <source>
        <dbReference type="ARBA" id="ARBA00022989"/>
    </source>
</evidence>
<accession>A0A343YVE8</accession>
<comment type="catalytic activity">
    <reaction evidence="17 18">
        <text>a ubiquinone + NADH + 5 H(+)(in) = a ubiquinol + NAD(+) + 4 H(+)(out)</text>
        <dbReference type="Rhea" id="RHEA:29091"/>
        <dbReference type="Rhea" id="RHEA-COMP:9565"/>
        <dbReference type="Rhea" id="RHEA-COMP:9566"/>
        <dbReference type="ChEBI" id="CHEBI:15378"/>
        <dbReference type="ChEBI" id="CHEBI:16389"/>
        <dbReference type="ChEBI" id="CHEBI:17976"/>
        <dbReference type="ChEBI" id="CHEBI:57540"/>
        <dbReference type="ChEBI" id="CHEBI:57945"/>
        <dbReference type="EC" id="7.1.1.2"/>
    </reaction>
</comment>
<keyword evidence="13 18" id="KW-0520">NAD</keyword>
<evidence type="ECO:0000256" key="14">
    <source>
        <dbReference type="ARBA" id="ARBA00023075"/>
    </source>
</evidence>
<keyword evidence="9 18" id="KW-0999">Mitochondrion inner membrane</keyword>
<feature type="transmembrane region" description="Helical" evidence="18">
    <location>
        <begin position="113"/>
        <end position="133"/>
    </location>
</feature>
<evidence type="ECO:0000256" key="3">
    <source>
        <dbReference type="ARBA" id="ARBA00007012"/>
    </source>
</evidence>
<proteinExistence type="inferred from homology"/>
<evidence type="ECO:0000256" key="8">
    <source>
        <dbReference type="ARBA" id="ARBA00022692"/>
    </source>
</evidence>
<dbReference type="EMBL" id="MG253268">
    <property type="protein sequence ID" value="AWN56232.1"/>
    <property type="molecule type" value="Genomic_DNA"/>
</dbReference>
<keyword evidence="7 18" id="KW-0679">Respiratory chain</keyword>
<evidence type="ECO:0000256" key="7">
    <source>
        <dbReference type="ARBA" id="ARBA00022660"/>
    </source>
</evidence>
<keyword evidence="11 18" id="KW-0249">Electron transport</keyword>
<geneLocation type="mitochondrion" evidence="20"/>
<feature type="transmembrane region" description="Helical" evidence="18">
    <location>
        <begin position="6"/>
        <end position="32"/>
    </location>
</feature>
<evidence type="ECO:0000256" key="1">
    <source>
        <dbReference type="ARBA" id="ARBA00003257"/>
    </source>
</evidence>
<reference evidence="20" key="1">
    <citation type="submission" date="2017-10" db="EMBL/GenBank/DDBJ databases">
        <title>Mitogenomes of tropical arthropods.</title>
        <authorList>
            <person name="Pires Paula D."/>
            <person name="Coiti Togawa R."/>
        </authorList>
    </citation>
    <scope>NUCLEOTIDE SEQUENCE</scope>
</reference>
<keyword evidence="10 18" id="KW-1278">Translocase</keyword>
<keyword evidence="8 18" id="KW-0812">Transmembrane</keyword>
<dbReference type="EC" id="7.1.1.2" evidence="4 18"/>
<evidence type="ECO:0000256" key="6">
    <source>
        <dbReference type="ARBA" id="ARBA00022448"/>
    </source>
</evidence>
<comment type="function">
    <text evidence="1">Core subunit of the mitochondrial membrane respiratory chain NADH dehydrogenase (Complex I) that is believed to belong to the minimal assembly required for catalysis. Complex I functions in the transfer of electrons from NADH to the respiratory chain. The immediate electron acceptor for the enzyme is believed to be ubiquinone.</text>
</comment>
<comment type="subcellular location">
    <subcellularLocation>
        <location evidence="2 18">Mitochondrion inner membrane</location>
        <topology evidence="2 18">Multi-pass membrane protein</topology>
    </subcellularLocation>
</comment>
<dbReference type="AlphaFoldDB" id="A0A343YVE8"/>
<feature type="transmembrane region" description="Helical" evidence="18">
    <location>
        <begin position="53"/>
        <end position="75"/>
    </location>
</feature>
<evidence type="ECO:0000256" key="16">
    <source>
        <dbReference type="ARBA" id="ARBA00023136"/>
    </source>
</evidence>
<evidence type="ECO:0000256" key="18">
    <source>
        <dbReference type="RuleBase" id="RU003403"/>
    </source>
</evidence>
<evidence type="ECO:0000256" key="2">
    <source>
        <dbReference type="ARBA" id="ARBA00004448"/>
    </source>
</evidence>
<keyword evidence="16 18" id="KW-0472">Membrane</keyword>
<feature type="transmembrane region" description="Helical" evidence="18">
    <location>
        <begin position="231"/>
        <end position="251"/>
    </location>
</feature>
<dbReference type="GO" id="GO:0006120">
    <property type="term" value="P:mitochondrial electron transport, NADH to ubiquinone"/>
    <property type="evidence" value="ECO:0007669"/>
    <property type="project" value="InterPro"/>
</dbReference>
<feature type="transmembrane region" description="Helical" evidence="18">
    <location>
        <begin position="139"/>
        <end position="156"/>
    </location>
</feature>
<sequence>MSFLIIMMLGTLISISSFSWINIWIGLEMNLLAFIPIISSEKLKHSSEASLKYFLVQVSASMMILFSFLYSFHIYNSLEKFDYLSNLIFNCSILMKMGMVPFHFWYIEVIEGLNWINILIMMTWQKITPMIMLMYNFNMNYFFCMIIMLSMLISGLKSWNQTSMKKIMALSSINHMGWMLGLMFINQSLWMFYFFIYTLISTNFIMMMNKFNIYNISELSNLMNLNKSTKFFFFFNLMSLGGIPPFMGFLPKWLVLKILMENNFYLMAFFMVFLTLLSLYIYMRLIIQSLTFKISEKKNIFKNFNSFFFYFINFINIMGIIIFTTIFNIY</sequence>
<name>A0A343YVE8_9CUCU</name>
<feature type="transmembrane region" description="Helical" evidence="18">
    <location>
        <begin position="263"/>
        <end position="287"/>
    </location>
</feature>
<protein>
    <recommendedName>
        <fullName evidence="5 18">NADH-ubiquinone oxidoreductase chain 2</fullName>
        <ecNumber evidence="4 18">7.1.1.2</ecNumber>
    </recommendedName>
</protein>
<keyword evidence="14 18" id="KW-0830">Ubiquinone</keyword>
<dbReference type="GO" id="GO:0005743">
    <property type="term" value="C:mitochondrial inner membrane"/>
    <property type="evidence" value="ECO:0007669"/>
    <property type="project" value="UniProtKB-SubCell"/>
</dbReference>
<evidence type="ECO:0000256" key="10">
    <source>
        <dbReference type="ARBA" id="ARBA00022967"/>
    </source>
</evidence>
<feature type="domain" description="NADH:quinone oxidoreductase/Mrp antiporter transmembrane" evidence="19">
    <location>
        <begin position="19"/>
        <end position="278"/>
    </location>
</feature>
<evidence type="ECO:0000256" key="11">
    <source>
        <dbReference type="ARBA" id="ARBA00022982"/>
    </source>
</evidence>
<keyword evidence="6" id="KW-0813">Transport</keyword>
<feature type="transmembrane region" description="Helical" evidence="18">
    <location>
        <begin position="307"/>
        <end position="329"/>
    </location>
</feature>
<dbReference type="InterPro" id="IPR001750">
    <property type="entry name" value="ND/Mrp_TM"/>
</dbReference>
<evidence type="ECO:0000256" key="9">
    <source>
        <dbReference type="ARBA" id="ARBA00022792"/>
    </source>
</evidence>
<comment type="similarity">
    <text evidence="3 18">Belongs to the complex I subunit 2 family.</text>
</comment>
<evidence type="ECO:0000256" key="5">
    <source>
        <dbReference type="ARBA" id="ARBA00021008"/>
    </source>
</evidence>
<keyword evidence="12 18" id="KW-1133">Transmembrane helix</keyword>
<dbReference type="Pfam" id="PF00361">
    <property type="entry name" value="Proton_antipo_M"/>
    <property type="match status" value="1"/>
</dbReference>
<evidence type="ECO:0000256" key="15">
    <source>
        <dbReference type="ARBA" id="ARBA00023128"/>
    </source>
</evidence>
<dbReference type="PANTHER" id="PTHR46552:SF1">
    <property type="entry name" value="NADH-UBIQUINONE OXIDOREDUCTASE CHAIN 2"/>
    <property type="match status" value="1"/>
</dbReference>
<dbReference type="InterPro" id="IPR003917">
    <property type="entry name" value="NADH_UbQ_OxRdtase_chain2"/>
</dbReference>
<dbReference type="InterPro" id="IPR050175">
    <property type="entry name" value="Complex_I_Subunit_2"/>
</dbReference>
<evidence type="ECO:0000313" key="20">
    <source>
        <dbReference type="EMBL" id="AWN56232.1"/>
    </source>
</evidence>
<evidence type="ECO:0000259" key="19">
    <source>
        <dbReference type="Pfam" id="PF00361"/>
    </source>
</evidence>
<comment type="function">
    <text evidence="18">Core subunit of the mitochondrial membrane respiratory chain NADH dehydrogenase (Complex I) which catalyzes electron transfer from NADH through the respiratory chain, using ubiquinone as an electron acceptor. Essential for the catalytic activity and assembly of complex I.</text>
</comment>
<dbReference type="PRINTS" id="PR01436">
    <property type="entry name" value="NADHDHGNASE2"/>
</dbReference>
<keyword evidence="15 18" id="KW-0496">Mitochondrion</keyword>
<evidence type="ECO:0000256" key="17">
    <source>
        <dbReference type="ARBA" id="ARBA00049551"/>
    </source>
</evidence>
<evidence type="ECO:0000256" key="4">
    <source>
        <dbReference type="ARBA" id="ARBA00012944"/>
    </source>
</evidence>
<organism evidence="20">
    <name type="scientific">Eriopis connexa</name>
    <dbReference type="NCBI Taxonomy" id="1981044"/>
    <lineage>
        <taxon>Eukaryota</taxon>
        <taxon>Metazoa</taxon>
        <taxon>Ecdysozoa</taxon>
        <taxon>Arthropoda</taxon>
        <taxon>Hexapoda</taxon>
        <taxon>Insecta</taxon>
        <taxon>Pterygota</taxon>
        <taxon>Neoptera</taxon>
        <taxon>Endopterygota</taxon>
        <taxon>Coleoptera</taxon>
        <taxon>Polyphaga</taxon>
        <taxon>Cucujiformia</taxon>
        <taxon>Coccinelloidea</taxon>
        <taxon>Coccinellidae</taxon>
        <taxon>Coccinellinae</taxon>
        <taxon>Coccinellini</taxon>
        <taxon>Eriopis</taxon>
    </lineage>
</organism>
<dbReference type="PANTHER" id="PTHR46552">
    <property type="entry name" value="NADH-UBIQUINONE OXIDOREDUCTASE CHAIN 2"/>
    <property type="match status" value="1"/>
</dbReference>
<dbReference type="GO" id="GO:0008137">
    <property type="term" value="F:NADH dehydrogenase (ubiquinone) activity"/>
    <property type="evidence" value="ECO:0007669"/>
    <property type="project" value="UniProtKB-EC"/>
</dbReference>